<dbReference type="eggNOG" id="COG0204">
    <property type="taxonomic scope" value="Bacteria"/>
</dbReference>
<dbReference type="Proteomes" id="UP000004931">
    <property type="component" value="Unassembled WGS sequence"/>
</dbReference>
<dbReference type="NCBIfam" id="NF010621">
    <property type="entry name" value="PRK14014.1"/>
    <property type="match status" value="1"/>
</dbReference>
<feature type="transmembrane region" description="Helical" evidence="1">
    <location>
        <begin position="123"/>
        <end position="141"/>
    </location>
</feature>
<dbReference type="GO" id="GO:0003735">
    <property type="term" value="F:structural constituent of ribosome"/>
    <property type="evidence" value="ECO:0007669"/>
    <property type="project" value="InterPro"/>
</dbReference>
<dbReference type="InterPro" id="IPR002123">
    <property type="entry name" value="Plipid/glycerol_acylTrfase"/>
</dbReference>
<keyword evidence="4" id="KW-1185">Reference proteome</keyword>
<feature type="transmembrane region" description="Helical" evidence="1">
    <location>
        <begin position="12"/>
        <end position="38"/>
    </location>
</feature>
<dbReference type="STRING" id="247633.GP2143_01805"/>
<dbReference type="SUPFAM" id="SSF69593">
    <property type="entry name" value="Glycerol-3-phosphate (1)-acyltransferase"/>
    <property type="match status" value="1"/>
</dbReference>
<organism evidence="3 4">
    <name type="scientific">marine gamma proteobacterium HTCC2143</name>
    <dbReference type="NCBI Taxonomy" id="247633"/>
    <lineage>
        <taxon>Bacteria</taxon>
        <taxon>Pseudomonadati</taxon>
        <taxon>Pseudomonadota</taxon>
        <taxon>Gammaproteobacteria</taxon>
        <taxon>Cellvibrionales</taxon>
        <taxon>Spongiibacteraceae</taxon>
        <taxon>BD1-7 clade</taxon>
    </lineage>
</organism>
<gene>
    <name evidence="3" type="ORF">GP2143_01805</name>
</gene>
<dbReference type="AlphaFoldDB" id="A0YFY8"/>
<evidence type="ECO:0000313" key="4">
    <source>
        <dbReference type="Proteomes" id="UP000004931"/>
    </source>
</evidence>
<sequence length="303" mass="35467">MLSFLPPLLRGIIASLILIINTLVLAPLLICVSLLRFVLPIKTVQVRCTIIAIGIAELWISVNSGWMWLTQKMQWDVQGIETLDKQHWYLVTSNHQSWSDIVILQHLLNRKIPMLKFFLKQQLIWVPVIGLCWWALDFPFMKRYTREYLEKHPEKHGEDFKSTQKACEKFKHTPVTVFNFLEGTRFTDEKHQRQQSPYRHLLKPKAGGIGFVIGAMGDSLNSLLDITIVYPNLSRPSFWQFISGQVNHVIVRVEKKAIPSHFHGKNYFDDEPFKEELQNWVSNLWHEKDQQLEQLKNRSNTPV</sequence>
<dbReference type="Gene3D" id="1.10.60.20">
    <property type="entry name" value="Ribosomal protein S17e-like"/>
    <property type="match status" value="1"/>
</dbReference>
<name>A0YFY8_9GAMM</name>
<dbReference type="PANTHER" id="PTHR10983:SF16">
    <property type="entry name" value="LYSOCARDIOLIPIN ACYLTRANSFERASE 1"/>
    <property type="match status" value="1"/>
</dbReference>
<reference evidence="3 4" key="1">
    <citation type="journal article" date="2010" name="J. Bacteriol.">
        <title>Genome sequence of the oligotrophic marine Gammaproteobacterium HTCC2143, isolated from the Oregon Coast.</title>
        <authorList>
            <person name="Oh H.M."/>
            <person name="Kang I."/>
            <person name="Ferriera S."/>
            <person name="Giovannoni S.J."/>
            <person name="Cho J.C."/>
        </authorList>
    </citation>
    <scope>NUCLEOTIDE SEQUENCE [LARGE SCALE GENOMIC DNA]</scope>
    <source>
        <strain evidence="3 4">HTCC2143</strain>
    </source>
</reference>
<dbReference type="Pfam" id="PF01553">
    <property type="entry name" value="Acyltransferase"/>
    <property type="match status" value="1"/>
</dbReference>
<comment type="caution">
    <text evidence="3">The sequence shown here is derived from an EMBL/GenBank/DDBJ whole genome shotgun (WGS) entry which is preliminary data.</text>
</comment>
<keyword evidence="1" id="KW-0812">Transmembrane</keyword>
<dbReference type="PANTHER" id="PTHR10983">
    <property type="entry name" value="1-ACYLGLYCEROL-3-PHOSPHATE ACYLTRANSFERASE-RELATED"/>
    <property type="match status" value="1"/>
</dbReference>
<evidence type="ECO:0000256" key="1">
    <source>
        <dbReference type="SAM" id="Phobius"/>
    </source>
</evidence>
<dbReference type="EMBL" id="AAVT01000009">
    <property type="protein sequence ID" value="EAW30238.1"/>
    <property type="molecule type" value="Genomic_DNA"/>
</dbReference>
<keyword evidence="3" id="KW-0808">Transferase</keyword>
<keyword evidence="1" id="KW-1133">Transmembrane helix</keyword>
<dbReference type="CDD" id="cd07990">
    <property type="entry name" value="LPLAT_LCLAT1-like"/>
    <property type="match status" value="1"/>
</dbReference>
<dbReference type="OrthoDB" id="319710at2"/>
<feature type="transmembrane region" description="Helical" evidence="1">
    <location>
        <begin position="50"/>
        <end position="69"/>
    </location>
</feature>
<evidence type="ECO:0000259" key="2">
    <source>
        <dbReference type="SMART" id="SM00563"/>
    </source>
</evidence>
<evidence type="ECO:0000313" key="3">
    <source>
        <dbReference type="EMBL" id="EAW30238.1"/>
    </source>
</evidence>
<dbReference type="GO" id="GO:0005840">
    <property type="term" value="C:ribosome"/>
    <property type="evidence" value="ECO:0007669"/>
    <property type="project" value="InterPro"/>
</dbReference>
<keyword evidence="1" id="KW-0472">Membrane</keyword>
<dbReference type="InterPro" id="IPR036401">
    <property type="entry name" value="Ribosomal_eS17_sf"/>
</dbReference>
<proteinExistence type="predicted"/>
<feature type="domain" description="Phospholipid/glycerol acyltransferase" evidence="2">
    <location>
        <begin position="89"/>
        <end position="231"/>
    </location>
</feature>
<protein>
    <submittedName>
        <fullName evidence="3">1-acyl-sn-glycerol-3-phosphate acyltransferase</fullName>
    </submittedName>
</protein>
<dbReference type="GO" id="GO:0006412">
    <property type="term" value="P:translation"/>
    <property type="evidence" value="ECO:0007669"/>
    <property type="project" value="InterPro"/>
</dbReference>
<dbReference type="SMART" id="SM00563">
    <property type="entry name" value="PlsC"/>
    <property type="match status" value="1"/>
</dbReference>
<dbReference type="GO" id="GO:0016746">
    <property type="term" value="F:acyltransferase activity"/>
    <property type="evidence" value="ECO:0007669"/>
    <property type="project" value="UniProtKB-KW"/>
</dbReference>
<keyword evidence="3" id="KW-0012">Acyltransferase</keyword>
<accession>A0YFY8</accession>